<dbReference type="Proteomes" id="UP000053766">
    <property type="component" value="Unassembled WGS sequence"/>
</dbReference>
<reference evidence="4" key="2">
    <citation type="journal article" date="2016" name="Sci. Rep.">
        <title>Dictyocaulus viviparus genome, variome and transcriptome elucidate lungworm biology and support future intervention.</title>
        <authorList>
            <person name="McNulty S.N."/>
            <person name="Strube C."/>
            <person name="Rosa B.A."/>
            <person name="Martin J.C."/>
            <person name="Tyagi R."/>
            <person name="Choi Y.J."/>
            <person name="Wang Q."/>
            <person name="Hallsworth Pepin K."/>
            <person name="Zhang X."/>
            <person name="Ozersky P."/>
            <person name="Wilson R.K."/>
            <person name="Sternberg P.W."/>
            <person name="Gasser R.B."/>
            <person name="Mitreva M."/>
        </authorList>
    </citation>
    <scope>NUCLEOTIDE SEQUENCE [LARGE SCALE GENOMIC DNA]</scope>
    <source>
        <strain evidence="4">HannoverDv2000</strain>
    </source>
</reference>
<accession>A0A0D8XB08</accession>
<evidence type="ECO:0000259" key="2">
    <source>
        <dbReference type="Pfam" id="PF01682"/>
    </source>
</evidence>
<feature type="domain" description="Domain of unknown function DB" evidence="2">
    <location>
        <begin position="30"/>
        <end position="127"/>
    </location>
</feature>
<dbReference type="PANTHER" id="PTHR46705">
    <property type="entry name" value="PROTEIN CBG09805"/>
    <property type="match status" value="1"/>
</dbReference>
<dbReference type="InterPro" id="IPR002602">
    <property type="entry name" value="DB"/>
</dbReference>
<evidence type="ECO:0000256" key="1">
    <source>
        <dbReference type="SAM" id="SignalP"/>
    </source>
</evidence>
<dbReference type="AlphaFoldDB" id="A0A0D8XB08"/>
<dbReference type="Pfam" id="PF01682">
    <property type="entry name" value="DB"/>
    <property type="match status" value="1"/>
</dbReference>
<protein>
    <submittedName>
        <fullName evidence="3">DB module</fullName>
    </submittedName>
</protein>
<evidence type="ECO:0000313" key="3">
    <source>
        <dbReference type="EMBL" id="KJH41790.1"/>
    </source>
</evidence>
<sequence>MRATLLVVLLLAVAYIISAKRDGNQKFKACCARQKSADKECKRRFCSFDSINQYNMLLVLNKCSPRGDTVKLMWDCASSQHDHTACCRKKNVLPMCMQYCDSSTPVPADYLNHLVCLQNFNVIKDCFQNHLEKHPNIFGDY</sequence>
<dbReference type="OrthoDB" id="5843172at2759"/>
<organism evidence="3 4">
    <name type="scientific">Dictyocaulus viviparus</name>
    <name type="common">Bovine lungworm</name>
    <dbReference type="NCBI Taxonomy" id="29172"/>
    <lineage>
        <taxon>Eukaryota</taxon>
        <taxon>Metazoa</taxon>
        <taxon>Ecdysozoa</taxon>
        <taxon>Nematoda</taxon>
        <taxon>Chromadorea</taxon>
        <taxon>Rhabditida</taxon>
        <taxon>Rhabditina</taxon>
        <taxon>Rhabditomorpha</taxon>
        <taxon>Strongyloidea</taxon>
        <taxon>Metastrongylidae</taxon>
        <taxon>Dictyocaulus</taxon>
    </lineage>
</organism>
<evidence type="ECO:0000313" key="4">
    <source>
        <dbReference type="Proteomes" id="UP000053766"/>
    </source>
</evidence>
<keyword evidence="4" id="KW-1185">Reference proteome</keyword>
<dbReference type="EMBL" id="KN716760">
    <property type="protein sequence ID" value="KJH41790.1"/>
    <property type="molecule type" value="Genomic_DNA"/>
</dbReference>
<proteinExistence type="predicted"/>
<name>A0A0D8XB08_DICVI</name>
<keyword evidence="1" id="KW-0732">Signal</keyword>
<gene>
    <name evidence="3" type="ORF">DICVIV_12225</name>
</gene>
<feature type="chain" id="PRO_5002335747" evidence="1">
    <location>
        <begin position="20"/>
        <end position="141"/>
    </location>
</feature>
<dbReference type="PANTHER" id="PTHR46705:SF13">
    <property type="entry name" value="DOMAIN OF UNKNOWN FUNCTION DB DOMAIN-CONTAINING PROTEIN"/>
    <property type="match status" value="1"/>
</dbReference>
<feature type="signal peptide" evidence="1">
    <location>
        <begin position="1"/>
        <end position="19"/>
    </location>
</feature>
<reference evidence="3 4" key="1">
    <citation type="submission" date="2013-11" db="EMBL/GenBank/DDBJ databases">
        <title>Draft genome of the bovine lungworm Dictyocaulus viviparus.</title>
        <authorList>
            <person name="Mitreva M."/>
        </authorList>
    </citation>
    <scope>NUCLEOTIDE SEQUENCE [LARGE SCALE GENOMIC DNA]</scope>
    <source>
        <strain evidence="3 4">HannoverDv2000</strain>
    </source>
</reference>